<comment type="caution">
    <text evidence="2">The sequence shown here is derived from an EMBL/GenBank/DDBJ whole genome shotgun (WGS) entry which is preliminary data.</text>
</comment>
<keyword evidence="1" id="KW-0732">Signal</keyword>
<evidence type="ECO:0000313" key="3">
    <source>
        <dbReference type="Proteomes" id="UP000092177"/>
    </source>
</evidence>
<dbReference type="KEGG" id="chig:CH63R_03984"/>
<dbReference type="PANTHER" id="PTHR42047">
    <property type="entry name" value="PROTEIN, PUTATIVE (AFU_ORTHOLOGUE AFUA_6G03560)-RELATED"/>
    <property type="match status" value="1"/>
</dbReference>
<feature type="chain" id="PRO_5008601727" evidence="1">
    <location>
        <begin position="20"/>
        <end position="215"/>
    </location>
</feature>
<proteinExistence type="predicted"/>
<dbReference type="AlphaFoldDB" id="A0A1B7YIN3"/>
<gene>
    <name evidence="2" type="ORF">CH63R_03984</name>
</gene>
<dbReference type="EMBL" id="LTAN01000003">
    <property type="protein sequence ID" value="OBR11688.1"/>
    <property type="molecule type" value="Genomic_DNA"/>
</dbReference>
<dbReference type="RefSeq" id="XP_018160205.1">
    <property type="nucleotide sequence ID" value="XM_018298959.1"/>
</dbReference>
<dbReference type="Proteomes" id="UP000092177">
    <property type="component" value="Chromosome 3"/>
</dbReference>
<accession>A0A1B7YIN3</accession>
<name>A0A1B7YIN3_COLHI</name>
<protein>
    <submittedName>
        <fullName evidence="2">Cell wall protein PhiA</fullName>
    </submittedName>
</protein>
<organism evidence="2 3">
    <name type="scientific">Colletotrichum higginsianum (strain IMI 349063)</name>
    <name type="common">Crucifer anthracnose fungus</name>
    <dbReference type="NCBI Taxonomy" id="759273"/>
    <lineage>
        <taxon>Eukaryota</taxon>
        <taxon>Fungi</taxon>
        <taxon>Dikarya</taxon>
        <taxon>Ascomycota</taxon>
        <taxon>Pezizomycotina</taxon>
        <taxon>Sordariomycetes</taxon>
        <taxon>Hypocreomycetidae</taxon>
        <taxon>Glomerellales</taxon>
        <taxon>Glomerellaceae</taxon>
        <taxon>Colletotrichum</taxon>
        <taxon>Colletotrichum destructivum species complex</taxon>
    </lineage>
</organism>
<dbReference type="PANTHER" id="PTHR42047:SF1">
    <property type="entry name" value="PROTEIN, PUTATIVE (AFU_ORTHOLOGUE AFUA_6G03560)-RELATED"/>
    <property type="match status" value="1"/>
</dbReference>
<dbReference type="InterPro" id="IPR052820">
    <property type="entry name" value="PhiA_domain"/>
</dbReference>
<keyword evidence="3" id="KW-1185">Reference proteome</keyword>
<reference evidence="3" key="1">
    <citation type="journal article" date="2017" name="BMC Genomics">
        <title>Gapless genome assembly of Colletotrichum higginsianum reveals chromosome structure and association of transposable elements with secondary metabolite gene clusters.</title>
        <authorList>
            <person name="Dallery J.-F."/>
            <person name="Lapalu N."/>
            <person name="Zampounis A."/>
            <person name="Pigne S."/>
            <person name="Luyten I."/>
            <person name="Amselem J."/>
            <person name="Wittenberg A.H.J."/>
            <person name="Zhou S."/>
            <person name="de Queiroz M.V."/>
            <person name="Robin G.P."/>
            <person name="Auger A."/>
            <person name="Hainaut M."/>
            <person name="Henrissat B."/>
            <person name="Kim K.-T."/>
            <person name="Lee Y.-H."/>
            <person name="Lespinet O."/>
            <person name="Schwartz D.C."/>
            <person name="Thon M.R."/>
            <person name="O'Connell R.J."/>
        </authorList>
    </citation>
    <scope>NUCLEOTIDE SEQUENCE [LARGE SCALE GENOMIC DNA]</scope>
    <source>
        <strain evidence="3">IMI 349063</strain>
    </source>
</reference>
<feature type="signal peptide" evidence="1">
    <location>
        <begin position="1"/>
        <end position="19"/>
    </location>
</feature>
<evidence type="ECO:0000256" key="1">
    <source>
        <dbReference type="SAM" id="SignalP"/>
    </source>
</evidence>
<dbReference type="OrthoDB" id="4093325at2759"/>
<sequence>MQFANTLAVAASFIAAVSGASIPSVYGRQTSCTTDGATNGTTNGTAPAAPPAYFQLMALRSASPVHFSRFQAARSSIFLQLPSQNATCDNGKAPVTEEEATFYLSDDGGLYLYAASATPQQLYADRSGMGQGKLGYTTGAQPAPRNGERTGWTIDQYGDLTLDGAGFLACPGSIENSWAVWVSSGVANPAGYTGCLGVSVRAVEVKEPSSCVYTS</sequence>
<dbReference type="VEuPathDB" id="FungiDB:CH63R_03984"/>
<dbReference type="GeneID" id="28863066"/>
<evidence type="ECO:0000313" key="2">
    <source>
        <dbReference type="EMBL" id="OBR11688.1"/>
    </source>
</evidence>